<dbReference type="FunFam" id="3.40.1160.10:FF:000004">
    <property type="entry name" value="Acetylglutamate kinase"/>
    <property type="match status" value="1"/>
</dbReference>
<feature type="site" description="Transition state stabilizer" evidence="9">
    <location>
        <position position="40"/>
    </location>
</feature>
<dbReference type="RefSeq" id="WP_126420904.1">
    <property type="nucleotide sequence ID" value="NZ_AP019367.1"/>
</dbReference>
<reference evidence="12" key="1">
    <citation type="submission" date="2018-11" db="EMBL/GenBank/DDBJ databases">
        <title>Comparative genomics of Parolsenella catena and Libanicoccus massiliensis: Reclassification of Libanicoccus massiliensis as Parolsenella massiliensis comb. nov.</title>
        <authorList>
            <person name="Sakamoto M."/>
            <person name="Ikeyama N."/>
            <person name="Murakami T."/>
            <person name="Mori H."/>
            <person name="Yuki M."/>
            <person name="Ohkuma M."/>
        </authorList>
    </citation>
    <scope>NUCLEOTIDE SEQUENCE [LARGE SCALE GENOMIC DNA]</scope>
    <source>
        <strain evidence="12">JCM 31932</strain>
    </source>
</reference>
<dbReference type="InterPro" id="IPR041727">
    <property type="entry name" value="NAGK-C"/>
</dbReference>
<comment type="function">
    <text evidence="9">Catalyzes the ATP-dependent phosphorylation of N-acetyl-L-glutamate.</text>
</comment>
<dbReference type="NCBIfam" id="TIGR00761">
    <property type="entry name" value="argB"/>
    <property type="match status" value="1"/>
</dbReference>
<dbReference type="GeneID" id="88848384"/>
<sequence length="317" mass="33973">MKYAVDTSKRAKDTDERTGQVLFEALPWIKNITGKTVVVKYGGAAMVDEKLRADVMSDIVLLKILGVNVVIVHGGGKAINRAFDALNFPVEFKDGQRVTTPAAMDVVRQVLVGEVNQDLVTAINRHGNLAVGVAGSDAGTIVCSTLNPELGRVGKIEHVDTTYLETLIKSDYIPVVATVGIGEDGGYYNINADVAAGHVAAAIGAQKIVYLTDVDGVYMDFSDKNSLISNMSLREMEDMLASGTVDKGMIPKLESCCYALHAGVFRSHVINGKTPHSLLIELLTDKGIGTTMHSTEEALKYDEHPLGTLASRLAVNN</sequence>
<evidence type="ECO:0000256" key="8">
    <source>
        <dbReference type="ARBA" id="ARBA00048141"/>
    </source>
</evidence>
<dbReference type="EMBL" id="AP019367">
    <property type="protein sequence ID" value="BBH49648.1"/>
    <property type="molecule type" value="Genomic_DNA"/>
</dbReference>
<evidence type="ECO:0000256" key="6">
    <source>
        <dbReference type="ARBA" id="ARBA00022777"/>
    </source>
</evidence>
<keyword evidence="3 9" id="KW-0028">Amino-acid biosynthesis</keyword>
<dbReference type="InterPro" id="IPR036393">
    <property type="entry name" value="AceGlu_kinase-like_sf"/>
</dbReference>
<evidence type="ECO:0000256" key="4">
    <source>
        <dbReference type="ARBA" id="ARBA00022679"/>
    </source>
</evidence>
<dbReference type="HAMAP" id="MF_00082">
    <property type="entry name" value="ArgB"/>
    <property type="match status" value="1"/>
</dbReference>
<feature type="binding site" evidence="9">
    <location>
        <position position="97"/>
    </location>
    <ligand>
        <name>substrate</name>
    </ligand>
</feature>
<keyword evidence="9" id="KW-0963">Cytoplasm</keyword>
<dbReference type="GO" id="GO:0042450">
    <property type="term" value="P:L-arginine biosynthetic process via ornithine"/>
    <property type="evidence" value="ECO:0007669"/>
    <property type="project" value="UniProtKB-UniRule"/>
</dbReference>
<name>A0A3G9JW40_9ACTN</name>
<feature type="site" description="Transition state stabilizer" evidence="9">
    <location>
        <position position="252"/>
    </location>
</feature>
<dbReference type="InterPro" id="IPR004662">
    <property type="entry name" value="AcgluKinase_fam"/>
</dbReference>
<evidence type="ECO:0000313" key="12">
    <source>
        <dbReference type="Proteomes" id="UP000273154"/>
    </source>
</evidence>
<dbReference type="KEGG" id="pcat:Pcatena_02350"/>
<dbReference type="SUPFAM" id="SSF53633">
    <property type="entry name" value="Carbamate kinase-like"/>
    <property type="match status" value="1"/>
</dbReference>
<gene>
    <name evidence="9 11" type="primary">argB</name>
    <name evidence="11" type="ORF">Pcatena_02350</name>
</gene>
<evidence type="ECO:0000256" key="5">
    <source>
        <dbReference type="ARBA" id="ARBA00022741"/>
    </source>
</evidence>
<dbReference type="GO" id="GO:0005524">
    <property type="term" value="F:ATP binding"/>
    <property type="evidence" value="ECO:0007669"/>
    <property type="project" value="UniProtKB-UniRule"/>
</dbReference>
<dbReference type="AlphaFoldDB" id="A0A3G9JW40"/>
<dbReference type="Gene3D" id="3.40.1160.10">
    <property type="entry name" value="Acetylglutamate kinase-like"/>
    <property type="match status" value="1"/>
</dbReference>
<feature type="binding site" evidence="9">
    <location>
        <position position="189"/>
    </location>
    <ligand>
        <name>substrate</name>
    </ligand>
</feature>
<accession>A0A3G9JW40</accession>
<evidence type="ECO:0000256" key="3">
    <source>
        <dbReference type="ARBA" id="ARBA00022605"/>
    </source>
</evidence>
<keyword evidence="12" id="KW-1185">Reference proteome</keyword>
<proteinExistence type="inferred from homology"/>
<evidence type="ECO:0000256" key="2">
    <source>
        <dbReference type="ARBA" id="ARBA00022571"/>
    </source>
</evidence>
<dbReference type="CDD" id="cd04250">
    <property type="entry name" value="AAK_NAGK-C"/>
    <property type="match status" value="1"/>
</dbReference>
<comment type="subcellular location">
    <subcellularLocation>
        <location evidence="9">Cytoplasm</location>
    </subcellularLocation>
</comment>
<dbReference type="Pfam" id="PF00696">
    <property type="entry name" value="AA_kinase"/>
    <property type="match status" value="1"/>
</dbReference>
<evidence type="ECO:0000313" key="11">
    <source>
        <dbReference type="EMBL" id="BBH49648.1"/>
    </source>
</evidence>
<comment type="similarity">
    <text evidence="9">Belongs to the acetylglutamate kinase family. ArgB subfamily.</text>
</comment>
<dbReference type="GO" id="GO:0003991">
    <property type="term" value="F:acetylglutamate kinase activity"/>
    <property type="evidence" value="ECO:0007669"/>
    <property type="project" value="UniProtKB-UniRule"/>
</dbReference>
<dbReference type="UniPathway" id="UPA00068">
    <property type="reaction ID" value="UER00107"/>
</dbReference>
<evidence type="ECO:0000256" key="1">
    <source>
        <dbReference type="ARBA" id="ARBA00004828"/>
    </source>
</evidence>
<keyword evidence="7 9" id="KW-0067">ATP-binding</keyword>
<dbReference type="Proteomes" id="UP000273154">
    <property type="component" value="Chromosome"/>
</dbReference>
<keyword evidence="6 9" id="KW-0418">Kinase</keyword>
<dbReference type="InterPro" id="IPR001057">
    <property type="entry name" value="Glu/AcGlu_kinase"/>
</dbReference>
<feature type="binding site" evidence="9">
    <location>
        <begin position="75"/>
        <end position="76"/>
    </location>
    <ligand>
        <name>substrate</name>
    </ligand>
</feature>
<keyword evidence="5 9" id="KW-0547">Nucleotide-binding</keyword>
<evidence type="ECO:0000259" key="10">
    <source>
        <dbReference type="Pfam" id="PF00696"/>
    </source>
</evidence>
<dbReference type="InterPro" id="IPR037528">
    <property type="entry name" value="ArgB"/>
</dbReference>
<evidence type="ECO:0000256" key="7">
    <source>
        <dbReference type="ARBA" id="ARBA00022840"/>
    </source>
</evidence>
<dbReference type="EC" id="2.7.2.8" evidence="9"/>
<dbReference type="InterPro" id="IPR001048">
    <property type="entry name" value="Asp/Glu/Uridylate_kinase"/>
</dbReference>
<dbReference type="PRINTS" id="PR00474">
    <property type="entry name" value="GLU5KINASE"/>
</dbReference>
<comment type="pathway">
    <text evidence="1 9">Amino-acid biosynthesis; L-arginine biosynthesis; N(2)-acetyl-L-ornithine from L-glutamate: step 2/4.</text>
</comment>
<dbReference type="PANTHER" id="PTHR23342">
    <property type="entry name" value="N-ACETYLGLUTAMATE SYNTHASE"/>
    <property type="match status" value="1"/>
</dbReference>
<evidence type="ECO:0000256" key="9">
    <source>
        <dbReference type="HAMAP-Rule" id="MF_00082"/>
    </source>
</evidence>
<feature type="domain" description="Aspartate/glutamate/uridylate kinase" evidence="10">
    <location>
        <begin position="35"/>
        <end position="271"/>
    </location>
</feature>
<keyword evidence="4 9" id="KW-0808">Transferase</keyword>
<protein>
    <recommendedName>
        <fullName evidence="9">Acetylglutamate kinase</fullName>
        <ecNumber evidence="9">2.7.2.8</ecNumber>
    </recommendedName>
    <alternativeName>
        <fullName evidence="9">N-acetyl-L-glutamate 5-phosphotransferase</fullName>
    </alternativeName>
    <alternativeName>
        <fullName evidence="9">NAG kinase</fullName>
        <shortName evidence="9">NAGK</shortName>
    </alternativeName>
</protein>
<dbReference type="PANTHER" id="PTHR23342:SF0">
    <property type="entry name" value="N-ACETYLGLUTAMATE SYNTHASE, MITOCHONDRIAL"/>
    <property type="match status" value="1"/>
</dbReference>
<comment type="catalytic activity">
    <reaction evidence="8 9">
        <text>N-acetyl-L-glutamate + ATP = N-acetyl-L-glutamyl 5-phosphate + ADP</text>
        <dbReference type="Rhea" id="RHEA:14629"/>
        <dbReference type="ChEBI" id="CHEBI:30616"/>
        <dbReference type="ChEBI" id="CHEBI:44337"/>
        <dbReference type="ChEBI" id="CHEBI:57936"/>
        <dbReference type="ChEBI" id="CHEBI:456216"/>
        <dbReference type="EC" id="2.7.2.8"/>
    </reaction>
</comment>
<dbReference type="PIRSF" id="PIRSF000728">
    <property type="entry name" value="NAGK"/>
    <property type="match status" value="1"/>
</dbReference>
<keyword evidence="2 9" id="KW-0055">Arginine biosynthesis</keyword>
<dbReference type="GO" id="GO:0005737">
    <property type="term" value="C:cytoplasm"/>
    <property type="evidence" value="ECO:0007669"/>
    <property type="project" value="UniProtKB-SubCell"/>
</dbReference>
<dbReference type="OrthoDB" id="9803155at2"/>
<organism evidence="11 12">
    <name type="scientific">Parolsenella catena</name>
    <dbReference type="NCBI Taxonomy" id="2003188"/>
    <lineage>
        <taxon>Bacteria</taxon>
        <taxon>Bacillati</taxon>
        <taxon>Actinomycetota</taxon>
        <taxon>Coriobacteriia</taxon>
        <taxon>Coriobacteriales</taxon>
        <taxon>Atopobiaceae</taxon>
        <taxon>Parolsenella</taxon>
    </lineage>
</organism>